<dbReference type="AlphaFoldDB" id="A0AA40FMD6"/>
<evidence type="ECO:0000313" key="1">
    <source>
        <dbReference type="EMBL" id="KAK1121859.1"/>
    </source>
</evidence>
<evidence type="ECO:0000313" key="2">
    <source>
        <dbReference type="Proteomes" id="UP001177670"/>
    </source>
</evidence>
<keyword evidence="2" id="KW-1185">Reference proteome</keyword>
<reference evidence="1" key="1">
    <citation type="submission" date="2021-10" db="EMBL/GenBank/DDBJ databases">
        <title>Melipona bicolor Genome sequencing and assembly.</title>
        <authorList>
            <person name="Araujo N.S."/>
            <person name="Arias M.C."/>
        </authorList>
    </citation>
    <scope>NUCLEOTIDE SEQUENCE</scope>
    <source>
        <strain evidence="1">USP_2M_L1-L4_2017</strain>
        <tissue evidence="1">Whole body</tissue>
    </source>
</reference>
<name>A0AA40FMD6_9HYME</name>
<organism evidence="1 2">
    <name type="scientific">Melipona bicolor</name>
    <dbReference type="NCBI Taxonomy" id="60889"/>
    <lineage>
        <taxon>Eukaryota</taxon>
        <taxon>Metazoa</taxon>
        <taxon>Ecdysozoa</taxon>
        <taxon>Arthropoda</taxon>
        <taxon>Hexapoda</taxon>
        <taxon>Insecta</taxon>
        <taxon>Pterygota</taxon>
        <taxon>Neoptera</taxon>
        <taxon>Endopterygota</taxon>
        <taxon>Hymenoptera</taxon>
        <taxon>Apocrita</taxon>
        <taxon>Aculeata</taxon>
        <taxon>Apoidea</taxon>
        <taxon>Anthophila</taxon>
        <taxon>Apidae</taxon>
        <taxon>Melipona</taxon>
    </lineage>
</organism>
<protein>
    <submittedName>
        <fullName evidence="1">Uncharacterized protein</fullName>
    </submittedName>
</protein>
<proteinExistence type="predicted"/>
<sequence length="204" mass="23524">MAANTIEITGKMVKEAGRCDAFVQANDSHFKLQDQQQAEITITLKQERGERREALISLLGRRQKTVGYAGASMNACKYSRERDALIPRGSKDTLKMPGRKCQVDSRGYKRNIRVFFFRPSCGNDTAKNNKRDCSRQPAKRGRKKECCLACSKTRVEKMIYKWKARVDDRSQRISTAFETTIWTLDSRVRFRDLVLLGCLEIFHF</sequence>
<comment type="caution">
    <text evidence="1">The sequence shown here is derived from an EMBL/GenBank/DDBJ whole genome shotgun (WGS) entry which is preliminary data.</text>
</comment>
<gene>
    <name evidence="1" type="ORF">K0M31_010169</name>
</gene>
<dbReference type="Proteomes" id="UP001177670">
    <property type="component" value="Unassembled WGS sequence"/>
</dbReference>
<accession>A0AA40FMD6</accession>
<dbReference type="EMBL" id="JAHYIQ010000025">
    <property type="protein sequence ID" value="KAK1121859.1"/>
    <property type="molecule type" value="Genomic_DNA"/>
</dbReference>